<organism evidence="1 2">
    <name type="scientific">Canavalia gladiata</name>
    <name type="common">Sword bean</name>
    <name type="synonym">Dolichos gladiatus</name>
    <dbReference type="NCBI Taxonomy" id="3824"/>
    <lineage>
        <taxon>Eukaryota</taxon>
        <taxon>Viridiplantae</taxon>
        <taxon>Streptophyta</taxon>
        <taxon>Embryophyta</taxon>
        <taxon>Tracheophyta</taxon>
        <taxon>Spermatophyta</taxon>
        <taxon>Magnoliopsida</taxon>
        <taxon>eudicotyledons</taxon>
        <taxon>Gunneridae</taxon>
        <taxon>Pentapetalae</taxon>
        <taxon>rosids</taxon>
        <taxon>fabids</taxon>
        <taxon>Fabales</taxon>
        <taxon>Fabaceae</taxon>
        <taxon>Papilionoideae</taxon>
        <taxon>50 kb inversion clade</taxon>
        <taxon>NPAAA clade</taxon>
        <taxon>indigoferoid/millettioid clade</taxon>
        <taxon>Phaseoleae</taxon>
        <taxon>Canavalia</taxon>
    </lineage>
</organism>
<name>A0AAN9KHH3_CANGL</name>
<dbReference type="AlphaFoldDB" id="A0AAN9KHH3"/>
<proteinExistence type="predicted"/>
<protein>
    <submittedName>
        <fullName evidence="1">Uncharacterized protein</fullName>
    </submittedName>
</protein>
<dbReference type="Proteomes" id="UP001367508">
    <property type="component" value="Unassembled WGS sequence"/>
</dbReference>
<accession>A0AAN9KHH3</accession>
<keyword evidence="2" id="KW-1185">Reference proteome</keyword>
<dbReference type="EMBL" id="JAYMYQ010000008">
    <property type="protein sequence ID" value="KAK7316267.1"/>
    <property type="molecule type" value="Genomic_DNA"/>
</dbReference>
<evidence type="ECO:0000313" key="2">
    <source>
        <dbReference type="Proteomes" id="UP001367508"/>
    </source>
</evidence>
<evidence type="ECO:0000313" key="1">
    <source>
        <dbReference type="EMBL" id="KAK7316267.1"/>
    </source>
</evidence>
<gene>
    <name evidence="1" type="ORF">VNO77_35169</name>
</gene>
<reference evidence="1 2" key="1">
    <citation type="submission" date="2024-01" db="EMBL/GenBank/DDBJ databases">
        <title>The genomes of 5 underutilized Papilionoideae crops provide insights into root nodulation and disease resistanc.</title>
        <authorList>
            <person name="Jiang F."/>
        </authorList>
    </citation>
    <scope>NUCLEOTIDE SEQUENCE [LARGE SCALE GENOMIC DNA]</scope>
    <source>
        <strain evidence="1">LVBAO_FW01</strain>
        <tissue evidence="1">Leaves</tissue>
    </source>
</reference>
<comment type="caution">
    <text evidence="1">The sequence shown here is derived from an EMBL/GenBank/DDBJ whole genome shotgun (WGS) entry which is preliminary data.</text>
</comment>
<sequence length="200" mass="22666">MKLPGRVTVTEKTYGIAFLDQELTWKGLKSCHTYKPFRELMGYTGNSICEDLLGIIAFRKGQNSHSALWGHIGNYGVSKGPMSMTSVDYYLLEFPLYELILSLKDEGPITTTRKQCIEGRMHARTLIRIRPYPLALDTSCGLSRYGARMLSGREGTYACIPDHKEFAFSGDIQVYQRICKGRILMRIFLPRGFELVALPI</sequence>